<dbReference type="AlphaFoldDB" id="C6LKS6"/>
<dbReference type="Pfam" id="PF00882">
    <property type="entry name" value="Zn_dep_PLPC"/>
    <property type="match status" value="1"/>
</dbReference>
<evidence type="ECO:0000313" key="2">
    <source>
        <dbReference type="EMBL" id="EET58813.1"/>
    </source>
</evidence>
<name>C6LKS6_9FIRM</name>
<keyword evidence="3" id="KW-1185">Reference proteome</keyword>
<dbReference type="Gene3D" id="1.10.575.10">
    <property type="entry name" value="P1 Nuclease"/>
    <property type="match status" value="1"/>
</dbReference>
<dbReference type="RefSeq" id="WP_006864025.1">
    <property type="nucleotide sequence ID" value="NZ_ACCL02000025.1"/>
</dbReference>
<accession>C6LKS6</accession>
<dbReference type="Proteomes" id="UP000005561">
    <property type="component" value="Unassembled WGS sequence"/>
</dbReference>
<evidence type="ECO:0000259" key="1">
    <source>
        <dbReference type="Pfam" id="PF00882"/>
    </source>
</evidence>
<comment type="caution">
    <text evidence="2">The sequence shown here is derived from an EMBL/GenBank/DDBJ whole genome shotgun (WGS) entry which is preliminary data.</text>
</comment>
<dbReference type="InterPro" id="IPR008947">
    <property type="entry name" value="PLipase_C/P1_nuclease_dom_sf"/>
</dbReference>
<dbReference type="GO" id="GO:0016788">
    <property type="term" value="F:hydrolase activity, acting on ester bonds"/>
    <property type="evidence" value="ECO:0007669"/>
    <property type="project" value="InterPro"/>
</dbReference>
<dbReference type="SUPFAM" id="SSF48537">
    <property type="entry name" value="Phospholipase C/P1 nuclease"/>
    <property type="match status" value="1"/>
</dbReference>
<dbReference type="eggNOG" id="ENOG5030XIE">
    <property type="taxonomic scope" value="Bacteria"/>
</dbReference>
<evidence type="ECO:0000313" key="3">
    <source>
        <dbReference type="Proteomes" id="UP000005561"/>
    </source>
</evidence>
<feature type="domain" description="Phospholipase C/D" evidence="1">
    <location>
        <begin position="5"/>
        <end position="157"/>
    </location>
</feature>
<dbReference type="EMBL" id="ACCL02000025">
    <property type="protein sequence ID" value="EET58813.1"/>
    <property type="molecule type" value="Genomic_DNA"/>
</dbReference>
<organism evidence="2 3">
    <name type="scientific">Marvinbryantia formatexigens DSM 14469</name>
    <dbReference type="NCBI Taxonomy" id="478749"/>
    <lineage>
        <taxon>Bacteria</taxon>
        <taxon>Bacillati</taxon>
        <taxon>Bacillota</taxon>
        <taxon>Clostridia</taxon>
        <taxon>Lachnospirales</taxon>
        <taxon>Lachnospiraceae</taxon>
        <taxon>Marvinbryantia</taxon>
    </lineage>
</organism>
<gene>
    <name evidence="2" type="ORF">BRYFOR_09273</name>
</gene>
<dbReference type="STRING" id="168384.SAMN05660368_03105"/>
<dbReference type="InterPro" id="IPR029002">
    <property type="entry name" value="PLPC/GPLD1"/>
</dbReference>
<protein>
    <recommendedName>
        <fullName evidence="1">Phospholipase C/D domain-containing protein</fullName>
    </recommendedName>
</protein>
<proteinExistence type="predicted"/>
<sequence length="193" mass="22529">MRKKSHISLARFLVSQMGADKLQQHRKAFYLGSILPDCKPSFLTERHEFYGTFDKVSDNIRSLLKMDYTDAQDGMAFWRHLGEIIHYIADYFTFPHNRTYTGTIRQHCAYEKEMRDYLREYIDSGRAALQKVGEKVFENVEALLEYIRKTHEEYTRGRHTIETDVRYIVQLCQQVVCAVVQFAGAGAMELLAA</sequence>
<dbReference type="OrthoDB" id="2878022at2"/>
<reference evidence="2" key="1">
    <citation type="submission" date="2009-07" db="EMBL/GenBank/DDBJ databases">
        <authorList>
            <person name="Weinstock G."/>
            <person name="Sodergren E."/>
            <person name="Clifton S."/>
            <person name="Fulton L."/>
            <person name="Fulton B."/>
            <person name="Courtney L."/>
            <person name="Fronick C."/>
            <person name="Harrison M."/>
            <person name="Strong C."/>
            <person name="Farmer C."/>
            <person name="Delahaunty K."/>
            <person name="Markovic C."/>
            <person name="Hall O."/>
            <person name="Minx P."/>
            <person name="Tomlinson C."/>
            <person name="Mitreva M."/>
            <person name="Nelson J."/>
            <person name="Hou S."/>
            <person name="Wollam A."/>
            <person name="Pepin K.H."/>
            <person name="Johnson M."/>
            <person name="Bhonagiri V."/>
            <person name="Nash W.E."/>
            <person name="Warren W."/>
            <person name="Chinwalla A."/>
            <person name="Mardis E.R."/>
            <person name="Wilson R.K."/>
        </authorList>
    </citation>
    <scope>NUCLEOTIDE SEQUENCE [LARGE SCALE GENOMIC DNA]</scope>
    <source>
        <strain evidence="2">DSM 14469</strain>
    </source>
</reference>